<feature type="domain" description="Phosphatidic acid phosphatase type 2/haloperoxidase" evidence="2">
    <location>
        <begin position="90"/>
        <end position="210"/>
    </location>
</feature>
<dbReference type="AlphaFoldDB" id="A0A975B2J2"/>
<evidence type="ECO:0000256" key="1">
    <source>
        <dbReference type="SAM" id="Phobius"/>
    </source>
</evidence>
<evidence type="ECO:0000259" key="2">
    <source>
        <dbReference type="SMART" id="SM00014"/>
    </source>
</evidence>
<feature type="transmembrane region" description="Helical" evidence="1">
    <location>
        <begin position="57"/>
        <end position="77"/>
    </location>
</feature>
<dbReference type="KEGG" id="saqt:GJV85_04110"/>
<dbReference type="SUPFAM" id="SSF48317">
    <property type="entry name" value="Acid phosphatase/Vanadium-dependent haloperoxidase"/>
    <property type="match status" value="1"/>
</dbReference>
<reference evidence="3" key="1">
    <citation type="submission" date="2019-11" db="EMBL/GenBank/DDBJ databases">
        <authorList>
            <person name="Kojima H."/>
        </authorList>
    </citation>
    <scope>NUCLEOTIDE SEQUENCE</scope>
    <source>
        <strain evidence="3">H1576</strain>
    </source>
</reference>
<keyword evidence="4" id="KW-1185">Reference proteome</keyword>
<organism evidence="3 4">
    <name type="scientific">Sulfurimonas aquatica</name>
    <dbReference type="NCBI Taxonomy" id="2672570"/>
    <lineage>
        <taxon>Bacteria</taxon>
        <taxon>Pseudomonadati</taxon>
        <taxon>Campylobacterota</taxon>
        <taxon>Epsilonproteobacteria</taxon>
        <taxon>Campylobacterales</taxon>
        <taxon>Sulfurimonadaceae</taxon>
        <taxon>Sulfurimonas</taxon>
    </lineage>
</organism>
<accession>A0A975B2J2</accession>
<feature type="transmembrane region" description="Helical" evidence="1">
    <location>
        <begin position="12"/>
        <end position="37"/>
    </location>
</feature>
<keyword evidence="1" id="KW-0812">Transmembrane</keyword>
<evidence type="ECO:0000313" key="4">
    <source>
        <dbReference type="Proteomes" id="UP000671852"/>
    </source>
</evidence>
<protein>
    <submittedName>
        <fullName evidence="3">Phosphatase PAP2 family protein</fullName>
    </submittedName>
</protein>
<dbReference type="RefSeq" id="WP_207562599.1">
    <property type="nucleotide sequence ID" value="NZ_CP046072.1"/>
</dbReference>
<dbReference type="Proteomes" id="UP000671852">
    <property type="component" value="Chromosome"/>
</dbReference>
<dbReference type="InterPro" id="IPR036938">
    <property type="entry name" value="PAP2/HPO_sf"/>
</dbReference>
<dbReference type="CDD" id="cd03396">
    <property type="entry name" value="PAP2_like_6"/>
    <property type="match status" value="1"/>
</dbReference>
<feature type="transmembrane region" description="Helical" evidence="1">
    <location>
        <begin position="168"/>
        <end position="190"/>
    </location>
</feature>
<dbReference type="Gene3D" id="1.20.144.10">
    <property type="entry name" value="Phosphatidic acid phosphatase type 2/haloperoxidase"/>
    <property type="match status" value="1"/>
</dbReference>
<name>A0A975B2J2_9BACT</name>
<dbReference type="Pfam" id="PF01569">
    <property type="entry name" value="PAP2"/>
    <property type="match status" value="1"/>
</dbReference>
<feature type="transmembrane region" description="Helical" evidence="1">
    <location>
        <begin position="89"/>
        <end position="109"/>
    </location>
</feature>
<dbReference type="SMART" id="SM00014">
    <property type="entry name" value="acidPPc"/>
    <property type="match status" value="1"/>
</dbReference>
<proteinExistence type="predicted"/>
<sequence>MNKKILNVNIIIWTLFILCSITFVLYPQIDLYISSLFYNDGFYLKGSFYEVFFYKSVPPLISTLAIGSIGIFFYNIFTHKNFLHIDRRTIIYIILVLSLAPGLIVNSTFKQNWQRARPGEIKEFGGDKVFTPAFIISDQGGNSFSSGHGAAAFSLLGFALLSRKRKRVWITLALGYGVAVSFARIIAGGHFFSDNVTSFFIVYISTYILHYYIIEKRT</sequence>
<evidence type="ECO:0000313" key="3">
    <source>
        <dbReference type="EMBL" id="QSZ43062.1"/>
    </source>
</evidence>
<dbReference type="EMBL" id="CP046072">
    <property type="protein sequence ID" value="QSZ43062.1"/>
    <property type="molecule type" value="Genomic_DNA"/>
</dbReference>
<keyword evidence="1" id="KW-1133">Transmembrane helix</keyword>
<feature type="transmembrane region" description="Helical" evidence="1">
    <location>
        <begin position="144"/>
        <end position="161"/>
    </location>
</feature>
<dbReference type="InterPro" id="IPR000326">
    <property type="entry name" value="PAP2/HPO"/>
</dbReference>
<reference evidence="3" key="2">
    <citation type="submission" date="2021-04" db="EMBL/GenBank/DDBJ databases">
        <title>Isolation and characterization of a novel species of the genus Sulfurimonas.</title>
        <authorList>
            <person name="Fukui M."/>
        </authorList>
    </citation>
    <scope>NUCLEOTIDE SEQUENCE</scope>
    <source>
        <strain evidence="3">H1576</strain>
    </source>
</reference>
<keyword evidence="1" id="KW-0472">Membrane</keyword>
<feature type="transmembrane region" description="Helical" evidence="1">
    <location>
        <begin position="196"/>
        <end position="214"/>
    </location>
</feature>
<gene>
    <name evidence="3" type="ORF">GJV85_04110</name>
</gene>